<organism evidence="1">
    <name type="scientific">Arion vulgaris</name>
    <dbReference type="NCBI Taxonomy" id="1028688"/>
    <lineage>
        <taxon>Eukaryota</taxon>
        <taxon>Metazoa</taxon>
        <taxon>Spiralia</taxon>
        <taxon>Lophotrochozoa</taxon>
        <taxon>Mollusca</taxon>
        <taxon>Gastropoda</taxon>
        <taxon>Heterobranchia</taxon>
        <taxon>Euthyneura</taxon>
        <taxon>Panpulmonata</taxon>
        <taxon>Eupulmonata</taxon>
        <taxon>Stylommatophora</taxon>
        <taxon>Helicina</taxon>
        <taxon>Arionoidea</taxon>
        <taxon>Arionidae</taxon>
        <taxon>Arion</taxon>
    </lineage>
</organism>
<dbReference type="AlphaFoldDB" id="A0A0B7B0W5"/>
<reference evidence="1" key="1">
    <citation type="submission" date="2014-12" db="EMBL/GenBank/DDBJ databases">
        <title>Insight into the proteome of Arion vulgaris.</title>
        <authorList>
            <person name="Aradska J."/>
            <person name="Bulat T."/>
            <person name="Smidak R."/>
            <person name="Sarate P."/>
            <person name="Gangsoo J."/>
            <person name="Sialana F."/>
            <person name="Bilban M."/>
            <person name="Lubec G."/>
        </authorList>
    </citation>
    <scope>NUCLEOTIDE SEQUENCE</scope>
    <source>
        <tissue evidence="1">Skin</tissue>
    </source>
</reference>
<evidence type="ECO:0000313" key="1">
    <source>
        <dbReference type="EMBL" id="CEK85765.1"/>
    </source>
</evidence>
<dbReference type="EMBL" id="HACG01038900">
    <property type="protein sequence ID" value="CEK85765.1"/>
    <property type="molecule type" value="Transcribed_RNA"/>
</dbReference>
<gene>
    <name evidence="1" type="primary">ORF150136</name>
</gene>
<sequence>MLLTTMGAVMRVIRRITQREILQIHQPWKKMKVSEKMMRRNTVFNQKMFQFVMLIFEEQKNRESKLKKIRCANRHVEIRSCHMHILFVH</sequence>
<protein>
    <submittedName>
        <fullName evidence="1">Uncharacterized protein</fullName>
    </submittedName>
</protein>
<accession>A0A0B7B0W5</accession>
<proteinExistence type="predicted"/>
<name>A0A0B7B0W5_9EUPU</name>